<name>A0A3B0Y2C7_9ZZZZ</name>
<organism evidence="1">
    <name type="scientific">hydrothermal vent metagenome</name>
    <dbReference type="NCBI Taxonomy" id="652676"/>
    <lineage>
        <taxon>unclassified sequences</taxon>
        <taxon>metagenomes</taxon>
        <taxon>ecological metagenomes</taxon>
    </lineage>
</organism>
<dbReference type="PANTHER" id="PTHR47197">
    <property type="entry name" value="PROTEIN NIRF"/>
    <property type="match status" value="1"/>
</dbReference>
<dbReference type="Gene3D" id="2.130.10.10">
    <property type="entry name" value="YVTN repeat-like/Quinoprotein amine dehydrogenase"/>
    <property type="match status" value="2"/>
</dbReference>
<accession>A0A3B0Y2C7</accession>
<dbReference type="PANTHER" id="PTHR47197:SF3">
    <property type="entry name" value="DIHYDRO-HEME D1 DEHYDROGENASE"/>
    <property type="match status" value="1"/>
</dbReference>
<dbReference type="Pfam" id="PF02239">
    <property type="entry name" value="Cytochrom_D1"/>
    <property type="match status" value="2"/>
</dbReference>
<dbReference type="InterPro" id="IPR011045">
    <property type="entry name" value="N2O_reductase_N"/>
</dbReference>
<dbReference type="EMBL" id="UOFL01000007">
    <property type="protein sequence ID" value="VAW71040.1"/>
    <property type="molecule type" value="Genomic_DNA"/>
</dbReference>
<dbReference type="SUPFAM" id="SSF50974">
    <property type="entry name" value="Nitrous oxide reductase, N-terminal domain"/>
    <property type="match status" value="1"/>
</dbReference>
<reference evidence="1" key="1">
    <citation type="submission" date="2018-06" db="EMBL/GenBank/DDBJ databases">
        <authorList>
            <person name="Zhirakovskaya E."/>
        </authorList>
    </citation>
    <scope>NUCLEOTIDE SEQUENCE</scope>
</reference>
<dbReference type="InterPro" id="IPR051200">
    <property type="entry name" value="Host-pathogen_enzymatic-act"/>
</dbReference>
<proteinExistence type="predicted"/>
<sequence length="319" mass="33890">MQDKYKMKTLSLLIAGLIAAPLLHAQEFPESVYVSQKQAGKIAKFNANASWTGGPNMLYEAITPDGKRLLVTSPSKQSVYVFDSSTGKQIKIIKVGKASKGIKISPNGKEAYVSNEGENTISVVDLASYKVVAKISTAKMPHNVRFSDDGKIAYVTLQGGAGIGVIDTKTRSVVKVIPTPGLTGPHNLDLSKDGKIAFVRDTVKNVAVVDLVKGSVIKVVKVGLGHSGIDVSPNGKYVYTGGIAGDTVSVIDAKTHAVVKTIKVGKGPHGLRTSKDSRWLYVSITAGSQLLVIDTKTFKVSKEIKLAGFPFWVAVKGNP</sequence>
<evidence type="ECO:0000313" key="1">
    <source>
        <dbReference type="EMBL" id="VAW71040.1"/>
    </source>
</evidence>
<dbReference type="InterPro" id="IPR015943">
    <property type="entry name" value="WD40/YVTN_repeat-like_dom_sf"/>
</dbReference>
<dbReference type="InterPro" id="IPR011964">
    <property type="entry name" value="YVTN_b-propeller_repeat"/>
</dbReference>
<gene>
    <name evidence="1" type="ORF">MNBD_GAMMA12-1430</name>
</gene>
<dbReference type="AlphaFoldDB" id="A0A3B0Y2C7"/>
<dbReference type="NCBIfam" id="TIGR02276">
    <property type="entry name" value="beta_rpt_yvtn"/>
    <property type="match status" value="2"/>
</dbReference>
<protein>
    <submittedName>
        <fullName evidence="1">Uncharacterized protein</fullName>
    </submittedName>
</protein>